<dbReference type="RefSeq" id="WP_367781005.1">
    <property type="nucleotide sequence ID" value="NZ_JBFMIA010000198.1"/>
</dbReference>
<organism evidence="2 3">
    <name type="scientific">Jeotgalibacillus marinus</name>
    <dbReference type="NCBI Taxonomy" id="86667"/>
    <lineage>
        <taxon>Bacteria</taxon>
        <taxon>Bacillati</taxon>
        <taxon>Bacillota</taxon>
        <taxon>Bacilli</taxon>
        <taxon>Bacillales</taxon>
        <taxon>Caryophanaceae</taxon>
        <taxon>Jeotgalibacillus</taxon>
    </lineage>
</organism>
<reference evidence="2 3" key="1">
    <citation type="journal article" date="1979" name="Int. J. Syst. Evol. Microbiol.">
        <title>Bacillus globisporus subsp. marinus subsp. nov.</title>
        <authorList>
            <person name="Liu H."/>
        </authorList>
    </citation>
    <scope>NUCLEOTIDE SEQUENCE [LARGE SCALE GENOMIC DNA]</scope>
    <source>
        <strain evidence="2 3">DSM 1297</strain>
    </source>
</reference>
<sequence length="86" mass="8956">LPASVLETLRAHASEEALFVRLGAELAAGRADDLREKNRVEGAVEPPAPSDLVESWDTDGNRALGEGALARGEVAMCVLAGGMATR</sequence>
<gene>
    <name evidence="2" type="ORF">AB1471_17535</name>
</gene>
<evidence type="ECO:0000256" key="1">
    <source>
        <dbReference type="SAM" id="MobiDB-lite"/>
    </source>
</evidence>
<proteinExistence type="predicted"/>
<dbReference type="Proteomes" id="UP001556040">
    <property type="component" value="Unassembled WGS sequence"/>
</dbReference>
<protein>
    <submittedName>
        <fullName evidence="2">Uncharacterized protein</fullName>
    </submittedName>
</protein>
<evidence type="ECO:0000313" key="3">
    <source>
        <dbReference type="Proteomes" id="UP001556040"/>
    </source>
</evidence>
<name>A0ABV3Q8U5_9BACL</name>
<evidence type="ECO:0000313" key="2">
    <source>
        <dbReference type="EMBL" id="MEW9503533.1"/>
    </source>
</evidence>
<accession>A0ABV3Q8U5</accession>
<feature type="region of interest" description="Disordered" evidence="1">
    <location>
        <begin position="39"/>
        <end position="59"/>
    </location>
</feature>
<keyword evidence="3" id="KW-1185">Reference proteome</keyword>
<comment type="caution">
    <text evidence="2">The sequence shown here is derived from an EMBL/GenBank/DDBJ whole genome shotgun (WGS) entry which is preliminary data.</text>
</comment>
<feature type="non-terminal residue" evidence="2">
    <location>
        <position position="86"/>
    </location>
</feature>
<dbReference type="EMBL" id="JBFMIA010000198">
    <property type="protein sequence ID" value="MEW9503533.1"/>
    <property type="molecule type" value="Genomic_DNA"/>
</dbReference>
<feature type="non-terminal residue" evidence="2">
    <location>
        <position position="1"/>
    </location>
</feature>